<name>A0A177T593_9BASI</name>
<proteinExistence type="predicted"/>
<keyword evidence="2" id="KW-1185">Reference proteome</keyword>
<sequence length="93" mass="10184">MQVPNQGQPTEATSSPPTGTSRFSCPHCNRQNTLPIQDTASTTSFRMISIDDFRFGVRTNSHILVVRSDTRTVTLDLSNNNSSQELAALADDD</sequence>
<dbReference type="Proteomes" id="UP000077521">
    <property type="component" value="Unassembled WGS sequence"/>
</dbReference>
<protein>
    <submittedName>
        <fullName evidence="1">Uncharacterized protein</fullName>
    </submittedName>
</protein>
<accession>A0A177T593</accession>
<reference evidence="1" key="1">
    <citation type="submission" date="2016-04" db="EMBL/GenBank/DDBJ databases">
        <authorList>
            <person name="Nguyen H.D."/>
            <person name="Samba Siva P."/>
            <person name="Cullis J."/>
            <person name="Levesque C.A."/>
            <person name="Hambleton S."/>
        </authorList>
    </citation>
    <scope>NUCLEOTIDE SEQUENCE</scope>
    <source>
        <strain evidence="1">DAOMC 236416</strain>
    </source>
</reference>
<evidence type="ECO:0000313" key="1">
    <source>
        <dbReference type="EMBL" id="KAE8235179.1"/>
    </source>
</evidence>
<evidence type="ECO:0000313" key="2">
    <source>
        <dbReference type="Proteomes" id="UP000077521"/>
    </source>
</evidence>
<comment type="caution">
    <text evidence="1">The sequence shown here is derived from an EMBL/GenBank/DDBJ whole genome shotgun (WGS) entry which is preliminary data.</text>
</comment>
<dbReference type="EMBL" id="LWDF02002932">
    <property type="protein sequence ID" value="KAE8235179.1"/>
    <property type="molecule type" value="Genomic_DNA"/>
</dbReference>
<gene>
    <name evidence="1" type="ORF">A4X13_0g9587</name>
</gene>
<reference evidence="1" key="2">
    <citation type="journal article" date="2019" name="IMA Fungus">
        <title>Genome sequencing and comparison of five Tilletia species to identify candidate genes for the detection of regulated species infecting wheat.</title>
        <authorList>
            <person name="Nguyen H.D.T."/>
            <person name="Sultana T."/>
            <person name="Kesanakurti P."/>
            <person name="Hambleton S."/>
        </authorList>
    </citation>
    <scope>NUCLEOTIDE SEQUENCE</scope>
    <source>
        <strain evidence="1">DAOMC 236416</strain>
    </source>
</reference>
<dbReference type="AlphaFoldDB" id="A0A177T593"/>
<organism evidence="1 2">
    <name type="scientific">Tilletia indica</name>
    <dbReference type="NCBI Taxonomy" id="43049"/>
    <lineage>
        <taxon>Eukaryota</taxon>
        <taxon>Fungi</taxon>
        <taxon>Dikarya</taxon>
        <taxon>Basidiomycota</taxon>
        <taxon>Ustilaginomycotina</taxon>
        <taxon>Exobasidiomycetes</taxon>
        <taxon>Tilletiales</taxon>
        <taxon>Tilletiaceae</taxon>
        <taxon>Tilletia</taxon>
    </lineage>
</organism>